<dbReference type="EMBL" id="CAMKVN010011316">
    <property type="protein sequence ID" value="CAI2194716.1"/>
    <property type="molecule type" value="Genomic_DNA"/>
</dbReference>
<evidence type="ECO:0000313" key="1">
    <source>
        <dbReference type="EMBL" id="CAI2194716.1"/>
    </source>
</evidence>
<feature type="non-terminal residue" evidence="1">
    <location>
        <position position="188"/>
    </location>
</feature>
<protein>
    <submittedName>
        <fullName evidence="1">19885_t:CDS:1</fullName>
    </submittedName>
</protein>
<gene>
    <name evidence="1" type="ORF">FWILDA_LOCUS16716</name>
</gene>
<keyword evidence="2" id="KW-1185">Reference proteome</keyword>
<dbReference type="Proteomes" id="UP001153678">
    <property type="component" value="Unassembled WGS sequence"/>
</dbReference>
<proteinExistence type="predicted"/>
<name>A0A9W4X4M8_9GLOM</name>
<reference evidence="1" key="1">
    <citation type="submission" date="2022-08" db="EMBL/GenBank/DDBJ databases">
        <authorList>
            <person name="Kallberg Y."/>
            <person name="Tangrot J."/>
            <person name="Rosling A."/>
        </authorList>
    </citation>
    <scope>NUCLEOTIDE SEQUENCE</scope>
    <source>
        <strain evidence="1">Wild A</strain>
    </source>
</reference>
<accession>A0A9W4X4M8</accession>
<sequence length="188" mass="22008">ISTYENEDITQKDVLNSISKVSDTFRKTKFPVYYEKLKSIWHTRDAEANYYIINMGDKETLNQIYKLLSDNELNFLFERLSLTDENECISSEASMHMTLFDEIIKKDNYDDGDIEGENNDITDERNSEESHWEKQIPLFLLEVSEDPNNPDLDKINGDRKKLMNEGVFALNKFMMSIELPPFQLPIST</sequence>
<comment type="caution">
    <text evidence="1">The sequence shown here is derived from an EMBL/GenBank/DDBJ whole genome shotgun (WGS) entry which is preliminary data.</text>
</comment>
<organism evidence="1 2">
    <name type="scientific">Funneliformis geosporum</name>
    <dbReference type="NCBI Taxonomy" id="1117311"/>
    <lineage>
        <taxon>Eukaryota</taxon>
        <taxon>Fungi</taxon>
        <taxon>Fungi incertae sedis</taxon>
        <taxon>Mucoromycota</taxon>
        <taxon>Glomeromycotina</taxon>
        <taxon>Glomeromycetes</taxon>
        <taxon>Glomerales</taxon>
        <taxon>Glomeraceae</taxon>
        <taxon>Funneliformis</taxon>
    </lineage>
</organism>
<dbReference type="OrthoDB" id="2353768at2759"/>
<dbReference type="AlphaFoldDB" id="A0A9W4X4M8"/>
<evidence type="ECO:0000313" key="2">
    <source>
        <dbReference type="Proteomes" id="UP001153678"/>
    </source>
</evidence>